<proteinExistence type="predicted"/>
<reference evidence="1 2" key="1">
    <citation type="journal article" date="2018" name="Nat. Genet.">
        <title>The Rosa genome provides new insights in the design of modern roses.</title>
        <authorList>
            <person name="Bendahmane M."/>
        </authorList>
    </citation>
    <scope>NUCLEOTIDE SEQUENCE [LARGE SCALE GENOMIC DNA]</scope>
    <source>
        <strain evidence="2">cv. Old Blush</strain>
    </source>
</reference>
<dbReference type="AlphaFoldDB" id="A0A2P6R7U8"/>
<dbReference type="Proteomes" id="UP000238479">
    <property type="component" value="Chromosome 3"/>
</dbReference>
<evidence type="ECO:0000313" key="1">
    <source>
        <dbReference type="EMBL" id="PRQ42514.1"/>
    </source>
</evidence>
<keyword evidence="2" id="KW-1185">Reference proteome</keyword>
<name>A0A2P6R7U8_ROSCH</name>
<dbReference type="EMBL" id="PDCK01000041">
    <property type="protein sequence ID" value="PRQ42514.1"/>
    <property type="molecule type" value="Genomic_DNA"/>
</dbReference>
<evidence type="ECO:0000313" key="2">
    <source>
        <dbReference type="Proteomes" id="UP000238479"/>
    </source>
</evidence>
<sequence>MPCRAMPCLSLSLPGHEQHTLLPPSRSRPRSPVVLIDVLAGHQNQPSLFRPCCFDSDEGNKLVVNGVDNQSLLHASDLQ</sequence>
<gene>
    <name evidence="1" type="ORF">RchiOBHm_Chr3g0458471</name>
</gene>
<comment type="caution">
    <text evidence="1">The sequence shown here is derived from an EMBL/GenBank/DDBJ whole genome shotgun (WGS) entry which is preliminary data.</text>
</comment>
<protein>
    <submittedName>
        <fullName evidence="1">Uncharacterized protein</fullName>
    </submittedName>
</protein>
<accession>A0A2P6R7U8</accession>
<organism evidence="1 2">
    <name type="scientific">Rosa chinensis</name>
    <name type="common">China rose</name>
    <dbReference type="NCBI Taxonomy" id="74649"/>
    <lineage>
        <taxon>Eukaryota</taxon>
        <taxon>Viridiplantae</taxon>
        <taxon>Streptophyta</taxon>
        <taxon>Embryophyta</taxon>
        <taxon>Tracheophyta</taxon>
        <taxon>Spermatophyta</taxon>
        <taxon>Magnoliopsida</taxon>
        <taxon>eudicotyledons</taxon>
        <taxon>Gunneridae</taxon>
        <taxon>Pentapetalae</taxon>
        <taxon>rosids</taxon>
        <taxon>fabids</taxon>
        <taxon>Rosales</taxon>
        <taxon>Rosaceae</taxon>
        <taxon>Rosoideae</taxon>
        <taxon>Rosoideae incertae sedis</taxon>
        <taxon>Rosa</taxon>
    </lineage>
</organism>
<dbReference type="Gramene" id="PRQ42514">
    <property type="protein sequence ID" value="PRQ42514"/>
    <property type="gene ID" value="RchiOBHm_Chr3g0458471"/>
</dbReference>